<organism evidence="9 10">
    <name type="scientific">Potamilus streckersoni</name>
    <dbReference type="NCBI Taxonomy" id="2493646"/>
    <lineage>
        <taxon>Eukaryota</taxon>
        <taxon>Metazoa</taxon>
        <taxon>Spiralia</taxon>
        <taxon>Lophotrochozoa</taxon>
        <taxon>Mollusca</taxon>
        <taxon>Bivalvia</taxon>
        <taxon>Autobranchia</taxon>
        <taxon>Heteroconchia</taxon>
        <taxon>Palaeoheterodonta</taxon>
        <taxon>Unionida</taxon>
        <taxon>Unionoidea</taxon>
        <taxon>Unionidae</taxon>
        <taxon>Ambleminae</taxon>
        <taxon>Lampsilini</taxon>
        <taxon>Potamilus</taxon>
    </lineage>
</organism>
<dbReference type="Proteomes" id="UP001195483">
    <property type="component" value="Unassembled WGS sequence"/>
</dbReference>
<dbReference type="Pfam" id="PF21289">
    <property type="entry name" value="EDC4_C"/>
    <property type="match status" value="1"/>
</dbReference>
<keyword evidence="6 7" id="KW-0175">Coiled coil</keyword>
<dbReference type="FunFam" id="1.10.220.100:FF:000001">
    <property type="entry name" value="Enhancer of mRNA-decapping protein 4"/>
    <property type="match status" value="1"/>
</dbReference>
<feature type="domain" description="Enhancer of mRNA-decapping protein 4 C-terminal" evidence="8">
    <location>
        <begin position="357"/>
        <end position="477"/>
    </location>
</feature>
<keyword evidence="4" id="KW-0853">WD repeat</keyword>
<evidence type="ECO:0000256" key="3">
    <source>
        <dbReference type="ARBA" id="ARBA00022490"/>
    </source>
</evidence>
<evidence type="ECO:0000256" key="7">
    <source>
        <dbReference type="SAM" id="Coils"/>
    </source>
</evidence>
<dbReference type="PANTHER" id="PTHR15598:SF5">
    <property type="entry name" value="ENHANCER OF MRNA-DECAPPING PROTEIN 4"/>
    <property type="match status" value="1"/>
</dbReference>
<reference evidence="9" key="3">
    <citation type="submission" date="2023-05" db="EMBL/GenBank/DDBJ databases">
        <authorList>
            <person name="Smith C.H."/>
        </authorList>
    </citation>
    <scope>NUCLEOTIDE SEQUENCE</scope>
    <source>
        <strain evidence="9">CHS0354</strain>
        <tissue evidence="9">Mantle</tissue>
    </source>
</reference>
<feature type="coiled-coil region" evidence="7">
    <location>
        <begin position="20"/>
        <end position="105"/>
    </location>
</feature>
<evidence type="ECO:0000256" key="4">
    <source>
        <dbReference type="ARBA" id="ARBA00022574"/>
    </source>
</evidence>
<evidence type="ECO:0000256" key="1">
    <source>
        <dbReference type="ARBA" id="ARBA00004201"/>
    </source>
</evidence>
<gene>
    <name evidence="9" type="ORF">CHS0354_033911</name>
</gene>
<keyword evidence="10" id="KW-1185">Reference proteome</keyword>
<dbReference type="GO" id="GO:0031087">
    <property type="term" value="P:deadenylation-independent decapping of nuclear-transcribed mRNA"/>
    <property type="evidence" value="ECO:0007669"/>
    <property type="project" value="InterPro"/>
</dbReference>
<dbReference type="GO" id="GO:0000932">
    <property type="term" value="C:P-body"/>
    <property type="evidence" value="ECO:0007669"/>
    <property type="project" value="UniProtKB-SubCell"/>
</dbReference>
<reference evidence="9" key="1">
    <citation type="journal article" date="2021" name="Genome Biol. Evol.">
        <title>A High-Quality Reference Genome for a Parasitic Bivalve with Doubly Uniparental Inheritance (Bivalvia: Unionida).</title>
        <authorList>
            <person name="Smith C.H."/>
        </authorList>
    </citation>
    <scope>NUCLEOTIDE SEQUENCE</scope>
    <source>
        <strain evidence="9">CHS0354</strain>
    </source>
</reference>
<dbReference type="InterPro" id="IPR044938">
    <property type="entry name" value="EDC4_C_sf"/>
</dbReference>
<evidence type="ECO:0000256" key="5">
    <source>
        <dbReference type="ARBA" id="ARBA00022737"/>
    </source>
</evidence>
<accession>A0AAE0RX12</accession>
<evidence type="ECO:0000256" key="6">
    <source>
        <dbReference type="ARBA" id="ARBA00023054"/>
    </source>
</evidence>
<evidence type="ECO:0000256" key="2">
    <source>
        <dbReference type="ARBA" id="ARBA00009639"/>
    </source>
</evidence>
<proteinExistence type="inferred from homology"/>
<sequence length="486" mass="55444">MPLRSRTELHQILQTVLSNMEIQQRQLDEVHQRILEQQDAYMGLQRQQHERETLLQVAQESQTSIQEQMDKLEHLVSSKVEHLFSQHAQRENQRVQDLLKQTESREKLKLDQLYNTVTQTINTALSSSLEKVVQREMRQNILPGVTKSLEPVKEQIHLEMAQKLTATDSLLKDNIAKMVRSRQTIDAIGMAAGNAISTPVQVAYRETFQNIVIPSFERATQAMLQQINDTFQKGTREYIKHLDAQLDQMRQKHLEARDPIVSELRRITDSFQMSAERIQSHVLATIQTQLKSELQSSLSGMQETIVRYVRDAVREEVSMAVKEQGASISDSVLNAMRSGAVTPVQVTPDPQLARSQILHLLQQGQLNTAFQQALSAANLEMVIFVCEKVNVSQVFEQTPCPLHQPVLLSLIQQLSVDLGSNTELKHNVIDEALLNLDRNDPVIQEHVPYVIHGLIQKVKSFITKYPNHKMKRSFKLLLMVADSLVK</sequence>
<evidence type="ECO:0000259" key="8">
    <source>
        <dbReference type="Pfam" id="PF21289"/>
    </source>
</evidence>
<dbReference type="EMBL" id="JAEAOA010001977">
    <property type="protein sequence ID" value="KAK3581118.1"/>
    <property type="molecule type" value="Genomic_DNA"/>
</dbReference>
<keyword evidence="5" id="KW-0677">Repeat</keyword>
<dbReference type="AlphaFoldDB" id="A0AAE0RX12"/>
<dbReference type="InterPro" id="IPR049404">
    <property type="entry name" value="EDC4_C"/>
</dbReference>
<keyword evidence="3" id="KW-0963">Cytoplasm</keyword>
<evidence type="ECO:0000313" key="10">
    <source>
        <dbReference type="Proteomes" id="UP001195483"/>
    </source>
</evidence>
<comment type="subcellular location">
    <subcellularLocation>
        <location evidence="1">Cytoplasm</location>
        <location evidence="1">P-body</location>
    </subcellularLocation>
</comment>
<evidence type="ECO:0000313" key="9">
    <source>
        <dbReference type="EMBL" id="KAK3581118.1"/>
    </source>
</evidence>
<protein>
    <recommendedName>
        <fullName evidence="8">Enhancer of mRNA-decapping protein 4 C-terminal domain-containing protein</fullName>
    </recommendedName>
</protein>
<name>A0AAE0RX12_9BIVA</name>
<dbReference type="Gene3D" id="6.10.140.270">
    <property type="match status" value="1"/>
</dbReference>
<reference evidence="9" key="2">
    <citation type="journal article" date="2021" name="Genome Biol. Evol.">
        <title>Developing a high-quality reference genome for a parasitic bivalve with doubly uniparental inheritance (Bivalvia: Unionida).</title>
        <authorList>
            <person name="Smith C.H."/>
        </authorList>
    </citation>
    <scope>NUCLEOTIDE SEQUENCE</scope>
    <source>
        <strain evidence="9">CHS0354</strain>
        <tissue evidence="9">Mantle</tissue>
    </source>
</reference>
<dbReference type="PANTHER" id="PTHR15598">
    <property type="entry name" value="ENHANCER OF MRNA-DECAPPING PROTEIN 4"/>
    <property type="match status" value="1"/>
</dbReference>
<dbReference type="Gene3D" id="1.10.220.100">
    <property type="entry name" value="conserved c-terminal region of ge- 1"/>
    <property type="match status" value="1"/>
</dbReference>
<comment type="caution">
    <text evidence="9">The sequence shown here is derived from an EMBL/GenBank/DDBJ whole genome shotgun (WGS) entry which is preliminary data.</text>
</comment>
<dbReference type="InterPro" id="IPR045152">
    <property type="entry name" value="EDC4-like"/>
</dbReference>
<comment type="similarity">
    <text evidence="2">Belongs to the WD repeat EDC4 family.</text>
</comment>